<dbReference type="EMBL" id="JAIVFP010000001">
    <property type="protein sequence ID" value="MCI4681769.1"/>
    <property type="molecule type" value="Genomic_DNA"/>
</dbReference>
<evidence type="ECO:0000313" key="1">
    <source>
        <dbReference type="EMBL" id="MCI4681769.1"/>
    </source>
</evidence>
<protein>
    <submittedName>
        <fullName evidence="1">Uncharacterized protein</fullName>
    </submittedName>
</protein>
<gene>
    <name evidence="1" type="ORF">K2U94_03155</name>
</gene>
<organism evidence="1 2">
    <name type="scientific">Candidatus Rhodoblastus alkanivorans</name>
    <dbReference type="NCBI Taxonomy" id="2954117"/>
    <lineage>
        <taxon>Bacteria</taxon>
        <taxon>Pseudomonadati</taxon>
        <taxon>Pseudomonadota</taxon>
        <taxon>Alphaproteobacteria</taxon>
        <taxon>Hyphomicrobiales</taxon>
        <taxon>Rhodoblastaceae</taxon>
        <taxon>Rhodoblastus</taxon>
    </lineage>
</organism>
<keyword evidence="2" id="KW-1185">Reference proteome</keyword>
<name>A0ABS9Z289_9HYPH</name>
<accession>A0ABS9Z289</accession>
<dbReference type="RefSeq" id="WP_243065814.1">
    <property type="nucleotide sequence ID" value="NZ_JAIVFK010000094.1"/>
</dbReference>
<proteinExistence type="predicted"/>
<sequence>MTEAALQFADDDKIGRVASVDTSRVAIDVTNSVLLTRIGIGQLVAIRGATEREYLIAMTERATRNVREELPIPDDECCSPLSFGQTLSGFGGQAIRDELAG</sequence>
<comment type="caution">
    <text evidence="1">The sequence shown here is derived from an EMBL/GenBank/DDBJ whole genome shotgun (WGS) entry which is preliminary data.</text>
</comment>
<dbReference type="Proteomes" id="UP001139104">
    <property type="component" value="Unassembled WGS sequence"/>
</dbReference>
<evidence type="ECO:0000313" key="2">
    <source>
        <dbReference type="Proteomes" id="UP001139104"/>
    </source>
</evidence>
<reference evidence="1" key="1">
    <citation type="journal article" date="2022" name="ISME J.">
        <title>Identification of active gaseous-alkane degraders at natural gas seeps.</title>
        <authorList>
            <person name="Farhan Ul Haque M."/>
            <person name="Hernandez M."/>
            <person name="Crombie A.T."/>
            <person name="Murrell J.C."/>
        </authorList>
    </citation>
    <scope>NUCLEOTIDE SEQUENCE</scope>
    <source>
        <strain evidence="1">PC2</strain>
    </source>
</reference>